<dbReference type="Pfam" id="PF09844">
    <property type="entry name" value="DUF2071"/>
    <property type="match status" value="1"/>
</dbReference>
<protein>
    <recommendedName>
        <fullName evidence="3">DUF2071 domain-containing protein</fullName>
    </recommendedName>
</protein>
<accession>D5ZRT8</accession>
<dbReference type="InterPro" id="IPR018644">
    <property type="entry name" value="DUF2071"/>
</dbReference>
<evidence type="ECO:0000313" key="1">
    <source>
        <dbReference type="EMBL" id="EFE66601.2"/>
    </source>
</evidence>
<dbReference type="PANTHER" id="PTHR39186">
    <property type="entry name" value="DUF2071 FAMILY PROTEIN"/>
    <property type="match status" value="1"/>
</dbReference>
<dbReference type="InterPro" id="IPR023375">
    <property type="entry name" value="ADC_dom_sf"/>
</dbReference>
<dbReference type="EMBL" id="DS999641">
    <property type="protein sequence ID" value="EFE66601.2"/>
    <property type="molecule type" value="Genomic_DNA"/>
</dbReference>
<reference evidence="2" key="1">
    <citation type="submission" date="2008-12" db="EMBL/GenBank/DDBJ databases">
        <title>Annotation of Streptomyces ghanaensis ATCC 14672.</title>
        <authorList>
            <consortium name="The Broad Institute Genome Sequencing Platform"/>
            <consortium name="Broad Institute Microbial Sequencing Center"/>
            <person name="Fischbach M."/>
            <person name="Ward D."/>
            <person name="Young S."/>
            <person name="Kodira C.D."/>
            <person name="Zeng Q."/>
            <person name="Koehrsen M."/>
            <person name="Godfrey P."/>
            <person name="Alvarado L."/>
            <person name="Berlin A.M."/>
            <person name="Borenstein D."/>
            <person name="Chen Z."/>
            <person name="Engels R."/>
            <person name="Freedman E."/>
            <person name="Gellesch M."/>
            <person name="Goldberg J."/>
            <person name="Griggs A."/>
            <person name="Gujja S."/>
            <person name="Heiman D.I."/>
            <person name="Hepburn T.A."/>
            <person name="Howarth C."/>
            <person name="Jen D."/>
            <person name="Larson L."/>
            <person name="Lewis B."/>
            <person name="Mehta T."/>
            <person name="Park D."/>
            <person name="Pearson M."/>
            <person name="Roberts A."/>
            <person name="Saif S."/>
            <person name="Shea T.D."/>
            <person name="Shenoy N."/>
            <person name="Sisk P."/>
            <person name="Stolte C."/>
            <person name="Sykes S.N."/>
            <person name="Walk T."/>
            <person name="White J."/>
            <person name="Yandava C."/>
            <person name="Straight P."/>
            <person name="Clardy J."/>
            <person name="Hung D."/>
            <person name="Kolter R."/>
            <person name="Mekalanos J."/>
            <person name="Walker S."/>
            <person name="Walsh C.T."/>
            <person name="Wieland B.L.C."/>
            <person name="Ilzarbe M."/>
            <person name="Galagan J."/>
            <person name="Nusbaum C."/>
            <person name="Birren B."/>
        </authorList>
    </citation>
    <scope>NUCLEOTIDE SEQUENCE [LARGE SCALE GENOMIC DNA]</scope>
    <source>
        <strain evidence="2">ATCC 14672 / DSM 40746 / JCM 4963 / KCTC 9882 / NRRL B-12104 / FH 1290</strain>
    </source>
</reference>
<evidence type="ECO:0008006" key="3">
    <source>
        <dbReference type="Google" id="ProtNLM"/>
    </source>
</evidence>
<dbReference type="AlphaFoldDB" id="D5ZRT8"/>
<dbReference type="SUPFAM" id="SSF160104">
    <property type="entry name" value="Acetoacetate decarboxylase-like"/>
    <property type="match status" value="1"/>
</dbReference>
<organism evidence="1 2">
    <name type="scientific">Streptomyces viridosporus (strain ATCC 14672 / DSM 40746 / JCM 4963 / KCTC 9882 / NRRL B-12104 / FH 1290)</name>
    <name type="common">Streptomyces ghanaensis</name>
    <dbReference type="NCBI Taxonomy" id="566461"/>
    <lineage>
        <taxon>Bacteria</taxon>
        <taxon>Bacillati</taxon>
        <taxon>Actinomycetota</taxon>
        <taxon>Actinomycetes</taxon>
        <taxon>Kitasatosporales</taxon>
        <taxon>Streptomycetaceae</taxon>
        <taxon>Streptomyces</taxon>
    </lineage>
</organism>
<sequence length="257" mass="28093">MFSPTVRGDSPPVVAREAEQRVRLPALRAGWLTQTFVHRPFRPEAVQALLPEELVVDEYDGAAWVGLTPLVMADVRLPGVPAALPGLPTFAETNLRTYVRCRDGRDGLWFLSLEVAFPLMLAARAIGAPYNPGSLSVSTDGDTVAYSGTRGNGDASYRVLVRRGDPIEPTERDVWLTSRWRAYTRRLGMLWETPVEHEPWPLAHATVEVLEETLTTAAGLGEAPLGEPVVHFSEGVRHVRLGLPMPCVPGRVSSPAS</sequence>
<evidence type="ECO:0000313" key="2">
    <source>
        <dbReference type="Proteomes" id="UP000003824"/>
    </source>
</evidence>
<dbReference type="eggNOG" id="COG3361">
    <property type="taxonomic scope" value="Bacteria"/>
</dbReference>
<gene>
    <name evidence="1" type="ORF">SSFG_01850</name>
</gene>
<name>D5ZRT8_STRV1</name>
<proteinExistence type="predicted"/>
<dbReference type="PANTHER" id="PTHR39186:SF1">
    <property type="entry name" value="DUF2071 DOMAIN-CONTAINING PROTEIN"/>
    <property type="match status" value="1"/>
</dbReference>
<dbReference type="Proteomes" id="UP000003824">
    <property type="component" value="Unassembled WGS sequence"/>
</dbReference>